<reference evidence="1 2" key="1">
    <citation type="submission" date="2014-08" db="EMBL/GenBank/DDBJ databases">
        <title>Comparative genomics of the Paenibacillus odorifer group.</title>
        <authorList>
            <person name="den Bakker H.C."/>
            <person name="Tsai Y.-C."/>
            <person name="Martin N."/>
            <person name="Korlach J."/>
            <person name="Wiedmann M."/>
        </authorList>
    </citation>
    <scope>NUCLEOTIDE SEQUENCE [LARGE SCALE GENOMIC DNA]</scope>
    <source>
        <strain evidence="1 2">DSM 15220</strain>
    </source>
</reference>
<protein>
    <submittedName>
        <fullName evidence="1">Uncharacterized protein</fullName>
    </submittedName>
</protein>
<gene>
    <name evidence="1" type="ORF">PGRAT_23500</name>
</gene>
<organism evidence="1 2">
    <name type="scientific">Paenibacillus graminis</name>
    <dbReference type="NCBI Taxonomy" id="189425"/>
    <lineage>
        <taxon>Bacteria</taxon>
        <taxon>Bacillati</taxon>
        <taxon>Bacillota</taxon>
        <taxon>Bacilli</taxon>
        <taxon>Bacillales</taxon>
        <taxon>Paenibacillaceae</taxon>
        <taxon>Paenibacillus</taxon>
    </lineage>
</organism>
<accession>A0A089MD37</accession>
<name>A0A089MD37_9BACL</name>
<proteinExistence type="predicted"/>
<evidence type="ECO:0000313" key="2">
    <source>
        <dbReference type="Proteomes" id="UP000029500"/>
    </source>
</evidence>
<keyword evidence="2" id="KW-1185">Reference proteome</keyword>
<dbReference type="STRING" id="189425.PGRAT_23500"/>
<dbReference type="KEGG" id="pgm:PGRAT_23500"/>
<dbReference type="Proteomes" id="UP000029500">
    <property type="component" value="Chromosome"/>
</dbReference>
<dbReference type="RefSeq" id="WP_025705877.1">
    <property type="nucleotide sequence ID" value="NZ_CP009287.1"/>
</dbReference>
<evidence type="ECO:0000313" key="1">
    <source>
        <dbReference type="EMBL" id="AIQ70280.1"/>
    </source>
</evidence>
<dbReference type="HOGENOM" id="CLU_2383373_0_0_9"/>
<sequence>MPLLHRFVEHPQNPYAFSGWVWRDRGIFQGKMIFLEQAAGCGSQRQEQVLWHVHKPCFSKSALLGLHEQPYLLKVNEAAAGNAAASGKQKMVFF</sequence>
<dbReference type="AlphaFoldDB" id="A0A089MD37"/>
<dbReference type="EMBL" id="CP009287">
    <property type="protein sequence ID" value="AIQ70280.1"/>
    <property type="molecule type" value="Genomic_DNA"/>
</dbReference>